<dbReference type="Proteomes" id="UP000187283">
    <property type="component" value="Unassembled WGS sequence"/>
</dbReference>
<dbReference type="Pfam" id="PF04157">
    <property type="entry name" value="EAP30"/>
    <property type="match status" value="1"/>
</dbReference>
<dbReference type="Gene3D" id="1.10.10.10">
    <property type="entry name" value="Winged helix-like DNA-binding domain superfamily/Winged helix DNA-binding domain"/>
    <property type="match status" value="2"/>
</dbReference>
<dbReference type="STRING" id="133412.A0A1R1XGB6"/>
<evidence type="ECO:0000313" key="3">
    <source>
        <dbReference type="Proteomes" id="UP000187283"/>
    </source>
</evidence>
<keyword evidence="1" id="KW-0653">Protein transport</keyword>
<dbReference type="GO" id="GO:0043328">
    <property type="term" value="P:protein transport to vacuole involved in ubiquitin-dependent protein catabolic process via the multivesicular body sorting pathway"/>
    <property type="evidence" value="ECO:0007669"/>
    <property type="project" value="UniProtKB-UniRule"/>
</dbReference>
<keyword evidence="3" id="KW-1185">Reference proteome</keyword>
<dbReference type="AlphaFoldDB" id="A0A1R1XGB6"/>
<dbReference type="GO" id="GO:0000814">
    <property type="term" value="C:ESCRT II complex"/>
    <property type="evidence" value="ECO:0007669"/>
    <property type="project" value="UniProtKB-UniRule"/>
</dbReference>
<reference evidence="2 3" key="1">
    <citation type="submission" date="2017-01" db="EMBL/GenBank/DDBJ databases">
        <authorList>
            <person name="Mah S.A."/>
            <person name="Swanson W.J."/>
            <person name="Moy G.W."/>
            <person name="Vacquier V.D."/>
        </authorList>
    </citation>
    <scope>NUCLEOTIDE SEQUENCE [LARGE SCALE GENOMIC DNA]</scope>
    <source>
        <strain evidence="2 3">GSMNP</strain>
    </source>
</reference>
<comment type="caution">
    <text evidence="2">The sequence shown here is derived from an EMBL/GenBank/DDBJ whole genome shotgun (WGS) entry which is preliminary data.</text>
</comment>
<comment type="subcellular location">
    <subcellularLocation>
        <location evidence="1">Cytoplasm</location>
    </subcellularLocation>
    <subcellularLocation>
        <location evidence="1">Endosome</location>
    </subcellularLocation>
</comment>
<dbReference type="InterPro" id="IPR036390">
    <property type="entry name" value="WH_DNA-bd_sf"/>
</dbReference>
<protein>
    <recommendedName>
        <fullName evidence="1">Vacuolar protein-sorting-associated protein 36</fullName>
    </recommendedName>
    <alternativeName>
        <fullName evidence="1">ESCRT-II complex subunit VPS36</fullName>
    </alternativeName>
</protein>
<keyword evidence="1" id="KW-0963">Cytoplasm</keyword>
<evidence type="ECO:0000256" key="1">
    <source>
        <dbReference type="RuleBase" id="RU367095"/>
    </source>
</evidence>
<comment type="similarity">
    <text evidence="1">Belongs to the VPS36 family.</text>
</comment>
<proteinExistence type="inferred from homology"/>
<dbReference type="InterPro" id="IPR036388">
    <property type="entry name" value="WH-like_DNA-bd_sf"/>
</dbReference>
<keyword evidence="1" id="KW-0813">Transport</keyword>
<organism evidence="2 3">
    <name type="scientific">Smittium culicis</name>
    <dbReference type="NCBI Taxonomy" id="133412"/>
    <lineage>
        <taxon>Eukaryota</taxon>
        <taxon>Fungi</taxon>
        <taxon>Fungi incertae sedis</taxon>
        <taxon>Zoopagomycota</taxon>
        <taxon>Kickxellomycotina</taxon>
        <taxon>Harpellomycetes</taxon>
        <taxon>Harpellales</taxon>
        <taxon>Legeriomycetaceae</taxon>
        <taxon>Smittium</taxon>
    </lineage>
</organism>
<dbReference type="GO" id="GO:0032266">
    <property type="term" value="F:phosphatidylinositol-3-phosphate binding"/>
    <property type="evidence" value="ECO:0007669"/>
    <property type="project" value="UniProtKB-UniRule"/>
</dbReference>
<comment type="subunit">
    <text evidence="1">Component of the endosomal sorting complex required for transport II (ESCRT-II).</text>
</comment>
<dbReference type="EMBL" id="LSSN01003393">
    <property type="protein sequence ID" value="OMJ13685.1"/>
    <property type="molecule type" value="Genomic_DNA"/>
</dbReference>
<evidence type="ECO:0000313" key="2">
    <source>
        <dbReference type="EMBL" id="OMJ13685.1"/>
    </source>
</evidence>
<accession>A0A1R1XGB6</accession>
<dbReference type="InterPro" id="IPR040608">
    <property type="entry name" value="Snf8/Vps36"/>
</dbReference>
<dbReference type="PANTHER" id="PTHR13128">
    <property type="entry name" value="VACUOLAR PROTEIN-SORTING-ASSOCIATED PROTEIN 36"/>
    <property type="match status" value="1"/>
</dbReference>
<dbReference type="SUPFAM" id="SSF46785">
    <property type="entry name" value="Winged helix' DNA-binding domain"/>
    <property type="match status" value="1"/>
</dbReference>
<dbReference type="GO" id="GO:0031902">
    <property type="term" value="C:late endosome membrane"/>
    <property type="evidence" value="ECO:0007669"/>
    <property type="project" value="UniProtKB-UniRule"/>
</dbReference>
<dbReference type="OrthoDB" id="271448at2759"/>
<comment type="function">
    <text evidence="1">Component of the ESCRT-II complex (endosomal sorting complex required for transport II), which is required for multivesicular body (MVB) formation and sorting of endosomal cargo proteins into MVBs.</text>
</comment>
<dbReference type="InterPro" id="IPR037855">
    <property type="entry name" value="Vps36"/>
</dbReference>
<name>A0A1R1XGB6_9FUNG</name>
<keyword evidence="1" id="KW-0967">Endosome</keyword>
<gene>
    <name evidence="2" type="ORF">AYI70_g8346</name>
</gene>
<dbReference type="GO" id="GO:0043130">
    <property type="term" value="F:ubiquitin binding"/>
    <property type="evidence" value="ECO:0007669"/>
    <property type="project" value="UniProtKB-UniRule"/>
</dbReference>
<dbReference type="PANTHER" id="PTHR13128:SF12">
    <property type="entry name" value="VACUOLAR PROTEIN-SORTING-ASSOCIATED PROTEIN 36"/>
    <property type="match status" value="1"/>
</dbReference>
<sequence length="178" mass="20424">MCEFLEEFVMKSNGIVLVIDAYCLYNRARGVSLVYPQDFIDACNLFHELKLPLKLRKFRSGLLAIQTSNSNFDHQKHAQYEPIIPANGSNPNPTFNIIPEFSKDKLYSLSLKCNDMFISRILEIVSSFGSISFIEYAAIDNLPLTLATELLLCAESAQILCRDEVLEEIRFYLNIFYF</sequence>